<evidence type="ECO:0000256" key="8">
    <source>
        <dbReference type="ARBA" id="ARBA00022932"/>
    </source>
</evidence>
<dbReference type="PANTHER" id="PTHR42648">
    <property type="entry name" value="TRANSPOSASE, PUTATIVE-RELATED"/>
    <property type="match status" value="1"/>
</dbReference>
<reference evidence="12" key="1">
    <citation type="submission" date="2017-05" db="UniProtKB">
        <authorList>
            <consortium name="EnsemblMetazoa"/>
        </authorList>
    </citation>
    <scope>IDENTIFICATION</scope>
</reference>
<name>A0A1X7U639_AMPQE</name>
<evidence type="ECO:0000256" key="4">
    <source>
        <dbReference type="ARBA" id="ARBA00022801"/>
    </source>
</evidence>
<keyword evidence="5" id="KW-0460">Magnesium</keyword>
<dbReference type="GO" id="GO:0003676">
    <property type="term" value="F:nucleic acid binding"/>
    <property type="evidence" value="ECO:0007669"/>
    <property type="project" value="InterPro"/>
</dbReference>
<keyword evidence="9" id="KW-0233">DNA recombination</keyword>
<dbReference type="InterPro" id="IPR012337">
    <property type="entry name" value="RNaseH-like_sf"/>
</dbReference>
<evidence type="ECO:0000256" key="3">
    <source>
        <dbReference type="ARBA" id="ARBA00022759"/>
    </source>
</evidence>
<evidence type="ECO:0000256" key="9">
    <source>
        <dbReference type="ARBA" id="ARBA00023172"/>
    </source>
</evidence>
<dbReference type="PANTHER" id="PTHR42648:SF11">
    <property type="entry name" value="TRANSPOSON TY4-P GAG-POL POLYPROTEIN"/>
    <property type="match status" value="1"/>
</dbReference>
<evidence type="ECO:0000256" key="2">
    <source>
        <dbReference type="ARBA" id="ARBA00022723"/>
    </source>
</evidence>
<keyword evidence="2" id="KW-0479">Metal-binding</keyword>
<dbReference type="AlphaFoldDB" id="A0A1X7U639"/>
<dbReference type="eggNOG" id="KOG0017">
    <property type="taxonomic scope" value="Eukaryota"/>
</dbReference>
<evidence type="ECO:0000256" key="10">
    <source>
        <dbReference type="SAM" id="MobiDB-lite"/>
    </source>
</evidence>
<organism evidence="12">
    <name type="scientific">Amphimedon queenslandica</name>
    <name type="common">Sponge</name>
    <dbReference type="NCBI Taxonomy" id="400682"/>
    <lineage>
        <taxon>Eukaryota</taxon>
        <taxon>Metazoa</taxon>
        <taxon>Porifera</taxon>
        <taxon>Demospongiae</taxon>
        <taxon>Heteroscleromorpha</taxon>
        <taxon>Haplosclerida</taxon>
        <taxon>Niphatidae</taxon>
        <taxon>Amphimedon</taxon>
    </lineage>
</organism>
<dbReference type="Gene3D" id="3.30.420.10">
    <property type="entry name" value="Ribonuclease H-like superfamily/Ribonuclease H"/>
    <property type="match status" value="1"/>
</dbReference>
<evidence type="ECO:0000256" key="7">
    <source>
        <dbReference type="ARBA" id="ARBA00022918"/>
    </source>
</evidence>
<evidence type="ECO:0000256" key="1">
    <source>
        <dbReference type="ARBA" id="ARBA00022722"/>
    </source>
</evidence>
<accession>A0A1X7U639</accession>
<evidence type="ECO:0000259" key="11">
    <source>
        <dbReference type="Pfam" id="PF25597"/>
    </source>
</evidence>
<keyword evidence="7" id="KW-0695">RNA-directed DNA polymerase</keyword>
<keyword evidence="4" id="KW-0378">Hydrolase</keyword>
<dbReference type="InterPro" id="IPR039537">
    <property type="entry name" value="Retrotran_Ty1/copia-like"/>
</dbReference>
<dbReference type="GO" id="GO:0003887">
    <property type="term" value="F:DNA-directed DNA polymerase activity"/>
    <property type="evidence" value="ECO:0007669"/>
    <property type="project" value="UniProtKB-KW"/>
</dbReference>
<dbReference type="InterPro" id="IPR036397">
    <property type="entry name" value="RNaseH_sf"/>
</dbReference>
<evidence type="ECO:0000256" key="6">
    <source>
        <dbReference type="ARBA" id="ARBA00022908"/>
    </source>
</evidence>
<keyword evidence="3" id="KW-0255">Endonuclease</keyword>
<dbReference type="GO" id="GO:0003964">
    <property type="term" value="F:RNA-directed DNA polymerase activity"/>
    <property type="evidence" value="ECO:0007669"/>
    <property type="project" value="UniProtKB-KW"/>
</dbReference>
<dbReference type="EnsemblMetazoa" id="Aqu2.1.23118_001">
    <property type="protein sequence ID" value="Aqu2.1.23118_001"/>
    <property type="gene ID" value="Aqu2.1.23118"/>
</dbReference>
<proteinExistence type="predicted"/>
<dbReference type="Pfam" id="PF25597">
    <property type="entry name" value="SH3_retrovirus"/>
    <property type="match status" value="1"/>
</dbReference>
<dbReference type="STRING" id="400682.A0A1X7U639"/>
<keyword evidence="8" id="KW-0548">Nucleotidyltransferase</keyword>
<dbReference type="GO" id="GO:0046872">
    <property type="term" value="F:metal ion binding"/>
    <property type="evidence" value="ECO:0007669"/>
    <property type="project" value="UniProtKB-KW"/>
</dbReference>
<keyword evidence="6" id="KW-0229">DNA integration</keyword>
<dbReference type="InterPro" id="IPR057670">
    <property type="entry name" value="SH3_retrovirus"/>
</dbReference>
<sequence>MNRTIVESARTMINCAGLPQSYWGEAVVTAAFIRNRVPTRTFKEVSLYERWFGRKPDFSPLKIFGCVAYAHIPDCKRNKLDKKAMKMKFVSYCSKSKGYRLLDEITKKLIKSRDMTFNEDDFNISKDEEKISIKAEVQVEDEGEQNLQERSPYPDRQW</sequence>
<dbReference type="GO" id="GO:0006310">
    <property type="term" value="P:DNA recombination"/>
    <property type="evidence" value="ECO:0007669"/>
    <property type="project" value="UniProtKB-KW"/>
</dbReference>
<keyword evidence="8" id="KW-0239">DNA-directed DNA polymerase</keyword>
<dbReference type="OMA" id="CYTHILD"/>
<evidence type="ECO:0000313" key="12">
    <source>
        <dbReference type="EnsemblMetazoa" id="Aqu2.1.23118_001"/>
    </source>
</evidence>
<keyword evidence="1" id="KW-0540">Nuclease</keyword>
<feature type="region of interest" description="Disordered" evidence="10">
    <location>
        <begin position="135"/>
        <end position="158"/>
    </location>
</feature>
<protein>
    <recommendedName>
        <fullName evidence="11">Retroviral polymerase SH3-like domain-containing protein</fullName>
    </recommendedName>
</protein>
<dbReference type="GO" id="GO:0015074">
    <property type="term" value="P:DNA integration"/>
    <property type="evidence" value="ECO:0007669"/>
    <property type="project" value="UniProtKB-KW"/>
</dbReference>
<keyword evidence="8" id="KW-0808">Transferase</keyword>
<dbReference type="GO" id="GO:0016787">
    <property type="term" value="F:hydrolase activity"/>
    <property type="evidence" value="ECO:0007669"/>
    <property type="project" value="UniProtKB-KW"/>
</dbReference>
<feature type="domain" description="Retroviral polymerase SH3-like" evidence="11">
    <location>
        <begin position="66"/>
        <end position="127"/>
    </location>
</feature>
<dbReference type="SUPFAM" id="SSF53098">
    <property type="entry name" value="Ribonuclease H-like"/>
    <property type="match status" value="1"/>
</dbReference>
<evidence type="ECO:0000256" key="5">
    <source>
        <dbReference type="ARBA" id="ARBA00022842"/>
    </source>
</evidence>
<dbReference type="GO" id="GO:0004519">
    <property type="term" value="F:endonuclease activity"/>
    <property type="evidence" value="ECO:0007669"/>
    <property type="project" value="UniProtKB-KW"/>
</dbReference>
<dbReference type="InParanoid" id="A0A1X7U639"/>